<comment type="caution">
    <text evidence="1">The sequence shown here is derived from an EMBL/GenBank/DDBJ whole genome shotgun (WGS) entry which is preliminary data.</text>
</comment>
<dbReference type="SUPFAM" id="SSF53067">
    <property type="entry name" value="Actin-like ATPase domain"/>
    <property type="match status" value="2"/>
</dbReference>
<dbReference type="PANTHER" id="PTHR32432">
    <property type="entry name" value="CELL DIVISION PROTEIN FTSA-RELATED"/>
    <property type="match status" value="1"/>
</dbReference>
<dbReference type="InterPro" id="IPR043129">
    <property type="entry name" value="ATPase_NBD"/>
</dbReference>
<dbReference type="NCBIfam" id="TIGR01175">
    <property type="entry name" value="pilM"/>
    <property type="match status" value="1"/>
</dbReference>
<proteinExistence type="predicted"/>
<organism evidence="1 2">
    <name type="scientific">Candidatus Giovannonibacteria bacterium GW2011_GWF2_42_19</name>
    <dbReference type="NCBI Taxonomy" id="1618659"/>
    <lineage>
        <taxon>Bacteria</taxon>
        <taxon>Candidatus Giovannoniibacteriota</taxon>
    </lineage>
</organism>
<protein>
    <submittedName>
        <fullName evidence="1">Type IV pilus assembly protein PilM</fullName>
    </submittedName>
</protein>
<gene>
    <name evidence="1" type="ORF">UV11_C0039G0007</name>
</gene>
<dbReference type="InterPro" id="IPR050696">
    <property type="entry name" value="FtsA/MreB"/>
</dbReference>
<name>A0A0G1C865_9BACT</name>
<accession>A0A0G1C865</accession>
<dbReference type="PATRIC" id="fig|1618659.3.peg.939"/>
<dbReference type="EMBL" id="LCDF01000039">
    <property type="protein sequence ID" value="KKS45828.1"/>
    <property type="molecule type" value="Genomic_DNA"/>
</dbReference>
<dbReference type="PIRSF" id="PIRSF019169">
    <property type="entry name" value="PilM"/>
    <property type="match status" value="1"/>
</dbReference>
<dbReference type="STRING" id="1618659.UV11_C0039G0007"/>
<reference evidence="1 2" key="1">
    <citation type="journal article" date="2015" name="Nature">
        <title>rRNA introns, odd ribosomes, and small enigmatic genomes across a large radiation of phyla.</title>
        <authorList>
            <person name="Brown C.T."/>
            <person name="Hug L.A."/>
            <person name="Thomas B.C."/>
            <person name="Sharon I."/>
            <person name="Castelle C.J."/>
            <person name="Singh A."/>
            <person name="Wilkins M.J."/>
            <person name="Williams K.H."/>
            <person name="Banfield J.F."/>
        </authorList>
    </citation>
    <scope>NUCLEOTIDE SEQUENCE [LARGE SCALE GENOMIC DNA]</scope>
</reference>
<dbReference type="Pfam" id="PF11104">
    <property type="entry name" value="PilM_2"/>
    <property type="match status" value="1"/>
</dbReference>
<sequence length="363" mass="40203">MIGDKLKKIIPPPAYLKMSAIGFDISDRSIKYVELAKKGDFFELARFGRTVLPEGLLQSGEIKNAPELKKFLKSVFKDLSGSSIIISLPEERAFVELVSLPKISEEDIRGALELQIDEHIPLPAEEAIFDYEIVHGSGGDHVDVEVVAFPKKLVESYVEIVRDIGLMPIAAEMEAEALSRSVIPLDFTDTAMIVDFGRTRSSFIIVSSGVVRFTSTVKVAGEALDEALAKSFSVGLFEAERIKKEKGFVRTKENQEVFNTLLPVVSAICDEISRYLGYWKNHAEHVHNSSGKSEVGQIFLSGGDVNLIGLSEYLTYKLKLPVKLANPWANISYSKNYVPEISYKESLSYATALGLAIRVIQHD</sequence>
<dbReference type="Proteomes" id="UP000034036">
    <property type="component" value="Unassembled WGS sequence"/>
</dbReference>
<dbReference type="CDD" id="cd24049">
    <property type="entry name" value="ASKHA_NBD_PilM"/>
    <property type="match status" value="1"/>
</dbReference>
<dbReference type="InterPro" id="IPR005883">
    <property type="entry name" value="PilM"/>
</dbReference>
<evidence type="ECO:0000313" key="2">
    <source>
        <dbReference type="Proteomes" id="UP000034036"/>
    </source>
</evidence>
<dbReference type="Gene3D" id="3.30.1490.300">
    <property type="match status" value="1"/>
</dbReference>
<dbReference type="Gene3D" id="3.30.420.40">
    <property type="match status" value="2"/>
</dbReference>
<dbReference type="AlphaFoldDB" id="A0A0G1C865"/>
<dbReference type="PANTHER" id="PTHR32432:SF3">
    <property type="entry name" value="ETHANOLAMINE UTILIZATION PROTEIN EUTJ"/>
    <property type="match status" value="1"/>
</dbReference>
<evidence type="ECO:0000313" key="1">
    <source>
        <dbReference type="EMBL" id="KKS45828.1"/>
    </source>
</evidence>